<feature type="compositionally biased region" description="Low complexity" evidence="3">
    <location>
        <begin position="370"/>
        <end position="393"/>
    </location>
</feature>
<dbReference type="Pfam" id="PF00612">
    <property type="entry name" value="IQ"/>
    <property type="match status" value="1"/>
</dbReference>
<dbReference type="Gene3D" id="1.20.5.190">
    <property type="match status" value="1"/>
</dbReference>
<keyword evidence="1" id="KW-0112">Calmodulin-binding</keyword>
<dbReference type="PANTHER" id="PTHR32295">
    <property type="entry name" value="IQ-DOMAIN 5-RELATED"/>
    <property type="match status" value="1"/>
</dbReference>
<gene>
    <name evidence="4" type="ORF">ACH5RR_018762</name>
</gene>
<sequence length="508" mass="56192">MGKKGSWFSAVKKVLSPESNEKKDKKTRKSKGWFGRQSVDLDASQSEAATETPRVPSTLDQEIKLTEAENEQNEHAYSVAIANALAAEAAVATAKVALETPTVPSTLEEMKLTEAENEQNKHAYSVALATAVAAEAAVAAAKAAAEIVRLTAAARYSGKSEEEIAAVKIQAVFRGYTARKALRALRGLVRLKTMVQGQCVKRQATTTLRCMQTLAHVQSQIRARRIRMSEENEALQRQMQQKKELEKLRTSNGDNWNDSRQSKEKHEASLQSKHEATIRRERALAYAYSHQQTWRNSSKSASQTFMDPNNPHWGWSWLERWMAARPWESKTAVEKELNSDNASVKIATVRAVSVGDFRAYYDDNKPTPSPQRQSRPPCRQSPSTPHSKTPTSSYIAGKMRSSSVKGSNHMDKDPRSFCSAQLEFQRRHSIAGSLVGDDESLASSPAFPSYMAPTHSAKAKSRLQSPLILENNGTPDNASVSSTKKRLSFSTPPAAARRHSGPPKMDIR</sequence>
<feature type="region of interest" description="Disordered" evidence="3">
    <location>
        <begin position="237"/>
        <end position="274"/>
    </location>
</feature>
<feature type="region of interest" description="Disordered" evidence="3">
    <location>
        <begin position="359"/>
        <end position="415"/>
    </location>
</feature>
<reference evidence="4 5" key="1">
    <citation type="submission" date="2024-11" db="EMBL/GenBank/DDBJ databases">
        <title>A near-complete genome assembly of Cinchona calisaya.</title>
        <authorList>
            <person name="Lian D.C."/>
            <person name="Zhao X.W."/>
            <person name="Wei L."/>
        </authorList>
    </citation>
    <scope>NUCLEOTIDE SEQUENCE [LARGE SCALE GENOMIC DNA]</scope>
    <source>
        <tissue evidence="4">Nenye</tissue>
    </source>
</reference>
<dbReference type="AlphaFoldDB" id="A0ABD2ZNM7"/>
<evidence type="ECO:0000256" key="2">
    <source>
        <dbReference type="ARBA" id="ARBA00024341"/>
    </source>
</evidence>
<evidence type="ECO:0000256" key="3">
    <source>
        <dbReference type="SAM" id="MobiDB-lite"/>
    </source>
</evidence>
<dbReference type="SMART" id="SM00015">
    <property type="entry name" value="IQ"/>
    <property type="match status" value="1"/>
</dbReference>
<dbReference type="EMBL" id="JBJUIK010000008">
    <property type="protein sequence ID" value="KAL3520613.1"/>
    <property type="molecule type" value="Genomic_DNA"/>
</dbReference>
<feature type="compositionally biased region" description="Basic and acidic residues" evidence="3">
    <location>
        <begin position="260"/>
        <end position="274"/>
    </location>
</feature>
<feature type="compositionally biased region" description="Polar residues" evidence="3">
    <location>
        <begin position="471"/>
        <end position="482"/>
    </location>
</feature>
<accession>A0ABD2ZNM7</accession>
<dbReference type="GO" id="GO:0005516">
    <property type="term" value="F:calmodulin binding"/>
    <property type="evidence" value="ECO:0007669"/>
    <property type="project" value="UniProtKB-KW"/>
</dbReference>
<evidence type="ECO:0000256" key="1">
    <source>
        <dbReference type="ARBA" id="ARBA00022860"/>
    </source>
</evidence>
<name>A0ABD2ZNM7_9GENT</name>
<dbReference type="Proteomes" id="UP001630127">
    <property type="component" value="Unassembled WGS sequence"/>
</dbReference>
<comment type="similarity">
    <text evidence="2">Belongs to the IQD family.</text>
</comment>
<dbReference type="CDD" id="cd23767">
    <property type="entry name" value="IQCD"/>
    <property type="match status" value="1"/>
</dbReference>
<organism evidence="4 5">
    <name type="scientific">Cinchona calisaya</name>
    <dbReference type="NCBI Taxonomy" id="153742"/>
    <lineage>
        <taxon>Eukaryota</taxon>
        <taxon>Viridiplantae</taxon>
        <taxon>Streptophyta</taxon>
        <taxon>Embryophyta</taxon>
        <taxon>Tracheophyta</taxon>
        <taxon>Spermatophyta</taxon>
        <taxon>Magnoliopsida</taxon>
        <taxon>eudicotyledons</taxon>
        <taxon>Gunneridae</taxon>
        <taxon>Pentapetalae</taxon>
        <taxon>asterids</taxon>
        <taxon>lamiids</taxon>
        <taxon>Gentianales</taxon>
        <taxon>Rubiaceae</taxon>
        <taxon>Cinchonoideae</taxon>
        <taxon>Cinchoneae</taxon>
        <taxon>Cinchona</taxon>
    </lineage>
</organism>
<dbReference type="InterPro" id="IPR000048">
    <property type="entry name" value="IQ_motif_EF-hand-BS"/>
</dbReference>
<feature type="region of interest" description="Disordered" evidence="3">
    <location>
        <begin position="446"/>
        <end position="508"/>
    </location>
</feature>
<keyword evidence="5" id="KW-1185">Reference proteome</keyword>
<dbReference type="PANTHER" id="PTHR32295:SF216">
    <property type="entry name" value="PROTEIN IQ-DOMAIN 3"/>
    <property type="match status" value="1"/>
</dbReference>
<feature type="region of interest" description="Disordered" evidence="3">
    <location>
        <begin position="1"/>
        <end position="58"/>
    </location>
</feature>
<feature type="compositionally biased region" description="Polar residues" evidence="3">
    <location>
        <begin position="250"/>
        <end position="259"/>
    </location>
</feature>
<evidence type="ECO:0000313" key="5">
    <source>
        <dbReference type="Proteomes" id="UP001630127"/>
    </source>
</evidence>
<evidence type="ECO:0000313" key="4">
    <source>
        <dbReference type="EMBL" id="KAL3520613.1"/>
    </source>
</evidence>
<dbReference type="PROSITE" id="PS50096">
    <property type="entry name" value="IQ"/>
    <property type="match status" value="1"/>
</dbReference>
<comment type="caution">
    <text evidence="4">The sequence shown here is derived from an EMBL/GenBank/DDBJ whole genome shotgun (WGS) entry which is preliminary data.</text>
</comment>
<proteinExistence type="inferred from homology"/>
<protein>
    <submittedName>
        <fullName evidence="4">Uncharacterized protein</fullName>
    </submittedName>
</protein>